<keyword evidence="4" id="KW-1185">Reference proteome</keyword>
<organism evidence="3 4">
    <name type="scientific">Psilocybe cyanescens</name>
    <dbReference type="NCBI Taxonomy" id="93625"/>
    <lineage>
        <taxon>Eukaryota</taxon>
        <taxon>Fungi</taxon>
        <taxon>Dikarya</taxon>
        <taxon>Basidiomycota</taxon>
        <taxon>Agaricomycotina</taxon>
        <taxon>Agaricomycetes</taxon>
        <taxon>Agaricomycetidae</taxon>
        <taxon>Agaricales</taxon>
        <taxon>Agaricineae</taxon>
        <taxon>Strophariaceae</taxon>
        <taxon>Psilocybe</taxon>
    </lineage>
</organism>
<sequence>MSTDETTPLLNRMKSEEKGDIPTYPPTHEGGFRTLILLFDGTGDKDDEDISNVVALKNMLHPEKDPKKQLIYYQTGIGTYNPYFPGLKTKIPLITDASRKLDGAVAWSLDHHVVGFSRGAYTARAVSAMINKVGLLPQSRRDQAWPAYESFTSKGKDTWEHSAVFRKKNESRGVIIEFLGVWSAPRVVFIHHQNLTKTIHNRDTVNSVGMINARKLPFTASNGSVKTFRHAVALDEHRSRFRSNMWNPPKSDPKKQPQPLVTDVDQVWFAGAHCDVGGGSVPNGTRPNLAHIALRWMVRECFKAKNGMMFNPAGIRDIGIDPDTLYPAVKTRPAPLEPTPDLKLSSDNIIKKPGVIKRVGSWLKGWFTTPPKPEKPDYSVYKTYDEEQLDLVDALAPIYDQLVINKAKWWILENTWLKGYSVQEKRDVWRRNLGRGRTILPPLDPDLTDPVKAAAKNEVPLDPRWAKLRVHRTVRTRMAYAGDDKIPRYIPKALMNGETTLDKLDSDLIKWVD</sequence>
<evidence type="ECO:0000259" key="2">
    <source>
        <dbReference type="Pfam" id="PF09994"/>
    </source>
</evidence>
<name>A0A409X7L0_PSICY</name>
<dbReference type="PANTHER" id="PTHR33840">
    <property type="match status" value="1"/>
</dbReference>
<dbReference type="OrthoDB" id="3162439at2759"/>
<evidence type="ECO:0000313" key="3">
    <source>
        <dbReference type="EMBL" id="PPQ86694.1"/>
    </source>
</evidence>
<feature type="domain" description="T6SS Phospholipase effector Tle1-like catalytic" evidence="2">
    <location>
        <begin position="113"/>
        <end position="300"/>
    </location>
</feature>
<dbReference type="InterPro" id="IPR018712">
    <property type="entry name" value="Tle1-like_cat"/>
</dbReference>
<reference evidence="3 4" key="1">
    <citation type="journal article" date="2018" name="Evol. Lett.">
        <title>Horizontal gene cluster transfer increased hallucinogenic mushroom diversity.</title>
        <authorList>
            <person name="Reynolds H.T."/>
            <person name="Vijayakumar V."/>
            <person name="Gluck-Thaler E."/>
            <person name="Korotkin H.B."/>
            <person name="Matheny P.B."/>
            <person name="Slot J.C."/>
        </authorList>
    </citation>
    <scope>NUCLEOTIDE SEQUENCE [LARGE SCALE GENOMIC DNA]</scope>
    <source>
        <strain evidence="3 4">2631</strain>
    </source>
</reference>
<dbReference type="AlphaFoldDB" id="A0A409X7L0"/>
<feature type="region of interest" description="Disordered" evidence="1">
    <location>
        <begin position="1"/>
        <end position="25"/>
    </location>
</feature>
<proteinExistence type="predicted"/>
<evidence type="ECO:0000313" key="4">
    <source>
        <dbReference type="Proteomes" id="UP000283269"/>
    </source>
</evidence>
<protein>
    <recommendedName>
        <fullName evidence="2">T6SS Phospholipase effector Tle1-like catalytic domain-containing protein</fullName>
    </recommendedName>
</protein>
<dbReference type="STRING" id="93625.A0A409X7L0"/>
<comment type="caution">
    <text evidence="3">The sequence shown here is derived from an EMBL/GenBank/DDBJ whole genome shotgun (WGS) entry which is preliminary data.</text>
</comment>
<evidence type="ECO:0000256" key="1">
    <source>
        <dbReference type="SAM" id="MobiDB-lite"/>
    </source>
</evidence>
<dbReference type="Proteomes" id="UP000283269">
    <property type="component" value="Unassembled WGS sequence"/>
</dbReference>
<accession>A0A409X7L0</accession>
<dbReference type="EMBL" id="NHYD01002448">
    <property type="protein sequence ID" value="PPQ86694.1"/>
    <property type="molecule type" value="Genomic_DNA"/>
</dbReference>
<gene>
    <name evidence="3" type="ORF">CVT25_006769</name>
</gene>
<dbReference type="Pfam" id="PF09994">
    <property type="entry name" value="T6SS_Tle1-like_cat"/>
    <property type="match status" value="1"/>
</dbReference>
<dbReference type="InParanoid" id="A0A409X7L0"/>
<dbReference type="PANTHER" id="PTHR33840:SF2">
    <property type="entry name" value="TLE1 PHOSPHOLIPASE DOMAIN-CONTAINING PROTEIN"/>
    <property type="match status" value="1"/>
</dbReference>